<accession>A0ABM8P5I7</accession>
<gene>
    <name evidence="1" type="ORF">LMG28140_06001</name>
</gene>
<name>A0ABM8P5I7_9BURK</name>
<dbReference type="Proteomes" id="UP000598032">
    <property type="component" value="Unassembled WGS sequence"/>
</dbReference>
<protein>
    <submittedName>
        <fullName evidence="1">Uncharacterized protein</fullName>
    </submittedName>
</protein>
<keyword evidence="2" id="KW-1185">Reference proteome</keyword>
<reference evidence="1 2" key="1">
    <citation type="submission" date="2020-10" db="EMBL/GenBank/DDBJ databases">
        <authorList>
            <person name="Peeters C."/>
        </authorList>
    </citation>
    <scope>NUCLEOTIDE SEQUENCE [LARGE SCALE GENOMIC DNA]</scope>
    <source>
        <strain evidence="1 2">LMG 28140</strain>
    </source>
</reference>
<evidence type="ECO:0000313" key="2">
    <source>
        <dbReference type="Proteomes" id="UP000598032"/>
    </source>
</evidence>
<dbReference type="EMBL" id="CAJHCP010000017">
    <property type="protein sequence ID" value="CAD6556945.1"/>
    <property type="molecule type" value="Genomic_DNA"/>
</dbReference>
<organism evidence="1 2">
    <name type="scientific">Paraburkholderia metrosideri</name>
    <dbReference type="NCBI Taxonomy" id="580937"/>
    <lineage>
        <taxon>Bacteria</taxon>
        <taxon>Pseudomonadati</taxon>
        <taxon>Pseudomonadota</taxon>
        <taxon>Betaproteobacteria</taxon>
        <taxon>Burkholderiales</taxon>
        <taxon>Burkholderiaceae</taxon>
        <taxon>Paraburkholderia</taxon>
    </lineage>
</organism>
<comment type="caution">
    <text evidence="1">The sequence shown here is derived from an EMBL/GenBank/DDBJ whole genome shotgun (WGS) entry which is preliminary data.</text>
</comment>
<sequence>MPPPKISMDQRGYALTNGVTARKRKDGTWVFWVRVVNLDQPGVAVSANLQIATDRDFQQLVDVLPVTLTAPKSFIAQIPYMPRVGNTQLYYRYVIGQSASAAPAVSAVVGSIAPWDNESRVQ</sequence>
<evidence type="ECO:0000313" key="1">
    <source>
        <dbReference type="EMBL" id="CAD6556945.1"/>
    </source>
</evidence>
<proteinExistence type="predicted"/>